<proteinExistence type="predicted"/>
<dbReference type="KEGG" id="schv:BRCON_1381"/>
<evidence type="ECO:0000313" key="2">
    <source>
        <dbReference type="Proteomes" id="UP000262583"/>
    </source>
</evidence>
<gene>
    <name evidence="1" type="ORF">BRCON_1381</name>
</gene>
<organism evidence="1 2">
    <name type="scientific">Sumerlaea chitinivorans</name>
    <dbReference type="NCBI Taxonomy" id="2250252"/>
    <lineage>
        <taxon>Bacteria</taxon>
        <taxon>Candidatus Sumerlaeota</taxon>
        <taxon>Candidatus Sumerlaeia</taxon>
        <taxon>Candidatus Sumerlaeales</taxon>
        <taxon>Candidatus Sumerlaeaceae</taxon>
        <taxon>Candidatus Sumerlaea</taxon>
    </lineage>
</organism>
<sequence length="40" mass="4305">MIRKANGKPADVANDPRALADRGWIASGLQLRASLCEEIP</sequence>
<name>A0A2Z4Y5K6_SUMC1</name>
<evidence type="ECO:0000313" key="1">
    <source>
        <dbReference type="EMBL" id="AXA36158.1"/>
    </source>
</evidence>
<reference evidence="1 2" key="1">
    <citation type="submission" date="2018-05" db="EMBL/GenBank/DDBJ databases">
        <title>A metagenomic window into the 2 km-deep terrestrial subsurface aquifer revealed taxonomically and functionally diverse microbial community comprising novel uncultured bacterial lineages.</title>
        <authorList>
            <person name="Kadnikov V.V."/>
            <person name="Mardanov A.V."/>
            <person name="Beletsky A.V."/>
            <person name="Banks D."/>
            <person name="Pimenov N.V."/>
            <person name="Frank Y.A."/>
            <person name="Karnachuk O.V."/>
            <person name="Ravin N.V."/>
        </authorList>
    </citation>
    <scope>NUCLEOTIDE SEQUENCE [LARGE SCALE GENOMIC DNA]</scope>
    <source>
        <strain evidence="1">BY</strain>
    </source>
</reference>
<dbReference type="EMBL" id="CP030759">
    <property type="protein sequence ID" value="AXA36158.1"/>
    <property type="molecule type" value="Genomic_DNA"/>
</dbReference>
<protein>
    <submittedName>
        <fullName evidence="1">Uncharacterized protein</fullName>
    </submittedName>
</protein>
<dbReference type="Proteomes" id="UP000262583">
    <property type="component" value="Chromosome"/>
</dbReference>
<accession>A0A2Z4Y5K6</accession>
<dbReference type="AlphaFoldDB" id="A0A2Z4Y5K6"/>